<comment type="similarity">
    <text evidence="1">Belongs to the bacterial ribosomal protein bS6 family.</text>
</comment>
<dbReference type="Pfam" id="PF01250">
    <property type="entry name" value="Ribosomal_S6"/>
    <property type="match status" value="1"/>
</dbReference>
<evidence type="ECO:0000256" key="1">
    <source>
        <dbReference type="ARBA" id="ARBA00009512"/>
    </source>
</evidence>
<name>A0A1F4TKM4_UNCSA</name>
<evidence type="ECO:0000256" key="2">
    <source>
        <dbReference type="ARBA" id="ARBA00035104"/>
    </source>
</evidence>
<dbReference type="InterPro" id="IPR020814">
    <property type="entry name" value="Ribosomal_S6_plastid/chlpt"/>
</dbReference>
<evidence type="ECO:0000256" key="3">
    <source>
        <dbReference type="ARBA" id="ARBA00035294"/>
    </source>
</evidence>
<sequence>MLILDAGVGDERAAAAVTKIEDKIKSLGGEISKTDKLGLKRLAYTMRSPKKATQAYFAVIFFTADPSVPNEVQKTIKVTEEILRGGLSLAGKEAKKKDETKEEEIQPVVVGEIKSVDEGAKEAIG</sequence>
<evidence type="ECO:0000313" key="5">
    <source>
        <dbReference type="EMBL" id="OGC33129.1"/>
    </source>
</evidence>
<gene>
    <name evidence="5" type="ORF">A2462_08815</name>
</gene>
<comment type="function">
    <text evidence="2">Binds together with bS18 to 16S ribosomal RNA.</text>
</comment>
<keyword evidence="5" id="KW-0689">Ribosomal protein</keyword>
<keyword evidence="5" id="KW-0687">Ribonucleoprotein</keyword>
<dbReference type="CDD" id="cd00473">
    <property type="entry name" value="bS6"/>
    <property type="match status" value="1"/>
</dbReference>
<protein>
    <recommendedName>
        <fullName evidence="3">Small ribosomal subunit protein bS6</fullName>
    </recommendedName>
    <alternativeName>
        <fullName evidence="4">30S ribosomal protein S6</fullName>
    </alternativeName>
</protein>
<dbReference type="Proteomes" id="UP000177309">
    <property type="component" value="Unassembled WGS sequence"/>
</dbReference>
<evidence type="ECO:0000313" key="6">
    <source>
        <dbReference type="Proteomes" id="UP000177309"/>
    </source>
</evidence>
<accession>A0A1F4TKM4</accession>
<dbReference type="Gene3D" id="3.30.70.60">
    <property type="match status" value="1"/>
</dbReference>
<comment type="caution">
    <text evidence="5">The sequence shown here is derived from an EMBL/GenBank/DDBJ whole genome shotgun (WGS) entry which is preliminary data.</text>
</comment>
<organism evidence="5 6">
    <name type="scientific">candidate division WOR-1 bacterium RIFOXYC2_FULL_41_25</name>
    <dbReference type="NCBI Taxonomy" id="1802586"/>
    <lineage>
        <taxon>Bacteria</taxon>
        <taxon>Bacillati</taxon>
        <taxon>Saganbacteria</taxon>
    </lineage>
</organism>
<proteinExistence type="inferred from homology"/>
<dbReference type="GO" id="GO:0019843">
    <property type="term" value="F:rRNA binding"/>
    <property type="evidence" value="ECO:0007669"/>
    <property type="project" value="InterPro"/>
</dbReference>
<dbReference type="InterPro" id="IPR035980">
    <property type="entry name" value="Ribosomal_bS6_sf"/>
</dbReference>
<reference evidence="5 6" key="1">
    <citation type="journal article" date="2016" name="Nat. Commun.">
        <title>Thousands of microbial genomes shed light on interconnected biogeochemical processes in an aquifer system.</title>
        <authorList>
            <person name="Anantharaman K."/>
            <person name="Brown C.T."/>
            <person name="Hug L.A."/>
            <person name="Sharon I."/>
            <person name="Castelle C.J."/>
            <person name="Probst A.J."/>
            <person name="Thomas B.C."/>
            <person name="Singh A."/>
            <person name="Wilkins M.J."/>
            <person name="Karaoz U."/>
            <person name="Brodie E.L."/>
            <person name="Williams K.H."/>
            <person name="Hubbard S.S."/>
            <person name="Banfield J.F."/>
        </authorList>
    </citation>
    <scope>NUCLEOTIDE SEQUENCE [LARGE SCALE GENOMIC DNA]</scope>
</reference>
<dbReference type="EMBL" id="MEUI01000040">
    <property type="protein sequence ID" value="OGC33129.1"/>
    <property type="molecule type" value="Genomic_DNA"/>
</dbReference>
<evidence type="ECO:0000256" key="4">
    <source>
        <dbReference type="ARBA" id="ARBA00035520"/>
    </source>
</evidence>
<dbReference type="NCBIfam" id="TIGR00166">
    <property type="entry name" value="S6"/>
    <property type="match status" value="1"/>
</dbReference>
<dbReference type="GO" id="GO:0006412">
    <property type="term" value="P:translation"/>
    <property type="evidence" value="ECO:0007669"/>
    <property type="project" value="InterPro"/>
</dbReference>
<dbReference type="InterPro" id="IPR000529">
    <property type="entry name" value="Ribosomal_bS6"/>
</dbReference>
<dbReference type="GO" id="GO:0005840">
    <property type="term" value="C:ribosome"/>
    <property type="evidence" value="ECO:0007669"/>
    <property type="project" value="UniProtKB-KW"/>
</dbReference>
<dbReference type="SUPFAM" id="SSF54995">
    <property type="entry name" value="Ribosomal protein S6"/>
    <property type="match status" value="1"/>
</dbReference>
<dbReference type="InterPro" id="IPR014717">
    <property type="entry name" value="Transl_elong_EF1B/ribsomal_bS6"/>
</dbReference>
<dbReference type="AlphaFoldDB" id="A0A1F4TKM4"/>
<dbReference type="GO" id="GO:0003735">
    <property type="term" value="F:structural constituent of ribosome"/>
    <property type="evidence" value="ECO:0007669"/>
    <property type="project" value="InterPro"/>
</dbReference>